<dbReference type="AlphaFoldDB" id="A0A933W3P3"/>
<evidence type="ECO:0000313" key="2">
    <source>
        <dbReference type="EMBL" id="MBI5170158.1"/>
    </source>
</evidence>
<feature type="chain" id="PRO_5038126598" evidence="1">
    <location>
        <begin position="25"/>
        <end position="659"/>
    </location>
</feature>
<keyword evidence="1" id="KW-0732">Signal</keyword>
<evidence type="ECO:0000313" key="3">
    <source>
        <dbReference type="Proteomes" id="UP000696931"/>
    </source>
</evidence>
<protein>
    <submittedName>
        <fullName evidence="2">T9SS type A sorting domain-containing protein</fullName>
    </submittedName>
</protein>
<dbReference type="Proteomes" id="UP000696931">
    <property type="component" value="Unassembled WGS sequence"/>
</dbReference>
<dbReference type="EMBL" id="JACRIW010000081">
    <property type="protein sequence ID" value="MBI5170158.1"/>
    <property type="molecule type" value="Genomic_DNA"/>
</dbReference>
<gene>
    <name evidence="2" type="ORF">HZA61_11760</name>
</gene>
<comment type="caution">
    <text evidence="2">The sequence shown here is derived from an EMBL/GenBank/DDBJ whole genome shotgun (WGS) entry which is preliminary data.</text>
</comment>
<reference evidence="2" key="1">
    <citation type="submission" date="2020-07" db="EMBL/GenBank/DDBJ databases">
        <title>Huge and variable diversity of episymbiotic CPR bacteria and DPANN archaea in groundwater ecosystems.</title>
        <authorList>
            <person name="He C.Y."/>
            <person name="Keren R."/>
            <person name="Whittaker M."/>
            <person name="Farag I.F."/>
            <person name="Doudna J."/>
            <person name="Cate J.H.D."/>
            <person name="Banfield J.F."/>
        </authorList>
    </citation>
    <scope>NUCLEOTIDE SEQUENCE</scope>
    <source>
        <strain evidence="2">NC_groundwater_1813_Pr3_B-0.1um_71_17</strain>
    </source>
</reference>
<evidence type="ECO:0000256" key="1">
    <source>
        <dbReference type="SAM" id="SignalP"/>
    </source>
</evidence>
<accession>A0A933W3P3</accession>
<sequence length="659" mass="69320">MGRHGCSLLLATCVGLLIATPAQSQLWATDGICMADAGLSPNATSAIADGSGGVYVTWANWGAVDFDVFLQHYDANGARVSGWPVDGLIVADAANAQSGPAIALDQSGGVYVAWDDYRTNNADPDVYLTHVAANGTFATGWAKNGRAVDTEPSSWGQSPKLVSDGAGGVVVAYESWYANLSYLGVKAIRYDSNGFVNANWDAYGHWVSSYYFSMSPNLVADGLGSYVVTFEADNGTATKTYAKRFNRNGALDANWSYAPYYKGVEVGSPVSGDKRNCQLAQAAAGFVAFAYTSDWRGGGDTDIMACQYDSTGAFSSTGAWWMSIDVSTVVGDCDVPRMVADGSGGVVLAWRDMRNVGTLGYTTLYAQRLDVNGTRTGSGVTTNAVARHCTGGVQLVRLSDGTYRASFTSDYAGGADVYAQQFSSAFSVPSGWNAFYGNSICSAANAQLCRGMVNSGATDAIVVWDDQRPNATPGIYGAKIQSTGAVPALSSLRLIESEAGRVTVEWTIEGEHAVSVERSVDGVAWDAAGDAVEFATGQFRFVDEQAPAGAHVAYRPVFASGGHGEAAWVQVSAREALALRFAQGNPARGTVLFECTLPSGAPARLRVHDVSGRLVESRTLAAGGARTVAWSRGDRPAGLYLVTLEQGGVTRRAKLSLLD</sequence>
<feature type="signal peptide" evidence="1">
    <location>
        <begin position="1"/>
        <end position="24"/>
    </location>
</feature>
<proteinExistence type="predicted"/>
<organism evidence="2 3">
    <name type="scientific">Eiseniibacteriota bacterium</name>
    <dbReference type="NCBI Taxonomy" id="2212470"/>
    <lineage>
        <taxon>Bacteria</taxon>
        <taxon>Candidatus Eiseniibacteriota</taxon>
    </lineage>
</organism>
<name>A0A933W3P3_UNCEI</name>